<sequence>MGSTQTAGVRGSREGRRLSWCLRWWWRGSL</sequence>
<proteinExistence type="predicted"/>
<gene>
    <name evidence="1" type="ORF">FQN60_014717</name>
</gene>
<dbReference type="AlphaFoldDB" id="A0A5J5CRJ5"/>
<comment type="caution">
    <text evidence="1">The sequence shown here is derived from an EMBL/GenBank/DDBJ whole genome shotgun (WGS) entry which is preliminary data.</text>
</comment>
<keyword evidence="2" id="KW-1185">Reference proteome</keyword>
<organism evidence="1 2">
    <name type="scientific">Etheostoma spectabile</name>
    <name type="common">orangethroat darter</name>
    <dbReference type="NCBI Taxonomy" id="54343"/>
    <lineage>
        <taxon>Eukaryota</taxon>
        <taxon>Metazoa</taxon>
        <taxon>Chordata</taxon>
        <taxon>Craniata</taxon>
        <taxon>Vertebrata</taxon>
        <taxon>Euteleostomi</taxon>
        <taxon>Actinopterygii</taxon>
        <taxon>Neopterygii</taxon>
        <taxon>Teleostei</taxon>
        <taxon>Neoteleostei</taxon>
        <taxon>Acanthomorphata</taxon>
        <taxon>Eupercaria</taxon>
        <taxon>Perciformes</taxon>
        <taxon>Percoidei</taxon>
        <taxon>Percidae</taxon>
        <taxon>Etheostomatinae</taxon>
        <taxon>Etheostoma</taxon>
    </lineage>
</organism>
<reference evidence="1 2" key="1">
    <citation type="submission" date="2019-08" db="EMBL/GenBank/DDBJ databases">
        <title>A chromosome-level genome assembly, high-density linkage maps, and genome scans reveal the genomic architecture of hybrid incompatibilities underlying speciation via character displacement in darters (Percidae: Etheostominae).</title>
        <authorList>
            <person name="Moran R.L."/>
            <person name="Catchen J.M."/>
            <person name="Fuller R.C."/>
        </authorList>
    </citation>
    <scope>NUCLEOTIDE SEQUENCE [LARGE SCALE GENOMIC DNA]</scope>
    <source>
        <strain evidence="1">EspeVRDwgs_2016</strain>
        <tissue evidence="1">Muscle</tissue>
    </source>
</reference>
<dbReference type="EMBL" id="VOFY01000017">
    <property type="protein sequence ID" value="KAA8583509.1"/>
    <property type="molecule type" value="Genomic_DNA"/>
</dbReference>
<dbReference type="Proteomes" id="UP000327493">
    <property type="component" value="Chromosome 17"/>
</dbReference>
<accession>A0A5J5CRJ5</accession>
<name>A0A5J5CRJ5_9PERO</name>
<evidence type="ECO:0000313" key="1">
    <source>
        <dbReference type="EMBL" id="KAA8583509.1"/>
    </source>
</evidence>
<evidence type="ECO:0000313" key="2">
    <source>
        <dbReference type="Proteomes" id="UP000327493"/>
    </source>
</evidence>
<protein>
    <submittedName>
        <fullName evidence="1">Uncharacterized protein</fullName>
    </submittedName>
</protein>